<name>A0A5C8UTX3_9MICO</name>
<keyword evidence="1" id="KW-0732">Signal</keyword>
<comment type="caution">
    <text evidence="3">The sequence shown here is derived from an EMBL/GenBank/DDBJ whole genome shotgun (WGS) entry which is preliminary data.</text>
</comment>
<evidence type="ECO:0000313" key="3">
    <source>
        <dbReference type="EMBL" id="TXN31066.1"/>
    </source>
</evidence>
<proteinExistence type="predicted"/>
<evidence type="ECO:0000313" key="4">
    <source>
        <dbReference type="Proteomes" id="UP000321379"/>
    </source>
</evidence>
<evidence type="ECO:0000256" key="1">
    <source>
        <dbReference type="SAM" id="SignalP"/>
    </source>
</evidence>
<feature type="signal peptide" evidence="1">
    <location>
        <begin position="1"/>
        <end position="29"/>
    </location>
</feature>
<dbReference type="AlphaFoldDB" id="A0A5C8UTX3"/>
<dbReference type="SUPFAM" id="SSF53850">
    <property type="entry name" value="Periplasmic binding protein-like II"/>
    <property type="match status" value="1"/>
</dbReference>
<keyword evidence="4" id="KW-1185">Reference proteome</keyword>
<gene>
    <name evidence="3" type="ORF">FVP33_05585</name>
</gene>
<dbReference type="Gene3D" id="3.40.190.10">
    <property type="entry name" value="Periplasmic binding protein-like II"/>
    <property type="match status" value="2"/>
</dbReference>
<dbReference type="InterPro" id="IPR024370">
    <property type="entry name" value="PBP_domain"/>
</dbReference>
<dbReference type="EMBL" id="VRMG01000005">
    <property type="protein sequence ID" value="TXN31066.1"/>
    <property type="molecule type" value="Genomic_DNA"/>
</dbReference>
<dbReference type="Pfam" id="PF12849">
    <property type="entry name" value="PBP_like_2"/>
    <property type="match status" value="1"/>
</dbReference>
<feature type="domain" description="PBP" evidence="2">
    <location>
        <begin position="33"/>
        <end position="322"/>
    </location>
</feature>
<dbReference type="RefSeq" id="WP_147782652.1">
    <property type="nucleotide sequence ID" value="NZ_VRMG01000005.1"/>
</dbReference>
<sequence length="358" mass="36232">MLKKTKLRLGAVAVAVCTATLFGAISASADPAAGTFKTLSGVGSDTTQDLVAGLATAVTSIGSYDATGSATIQTKSGGPSFVRPNGSGAGSQALSDSAQGGTHLWNSVDVTGQIDFARSSSGPSGSGTQLTYIPFAKDAVTFAVNAASDFPRDIPVGASSQDATSPAPFTLRNIYRCSVTSFTDGNGLSVTIRPLLPQSGSGTRKFWLSSLGLSETDITAGGCATDLGNTVEEHNGTFVTGPGDIAPFSVAQYIAQGNWQTLPSPVIERRGGVVLGQIGGVKPYNITTVGAVLNTSFPVVRNVYNVVQTSRLGEAAIAAAFVGSTSSVCSNATIIKKYGFGTIGSLCGSTSTTGPFTQ</sequence>
<accession>A0A5C8UTX3</accession>
<reference evidence="3 4" key="1">
    <citation type="submission" date="2019-08" db="EMBL/GenBank/DDBJ databases">
        <title>Bacterial whole genome sequence for Glaciihabitans sp. CHu50b-6-2.</title>
        <authorList>
            <person name="Jin L."/>
        </authorList>
    </citation>
    <scope>NUCLEOTIDE SEQUENCE [LARGE SCALE GENOMIC DNA]</scope>
    <source>
        <strain evidence="3 4">CHu50b-6-2</strain>
    </source>
</reference>
<feature type="chain" id="PRO_5022684795" description="PBP domain-containing protein" evidence="1">
    <location>
        <begin position="30"/>
        <end position="358"/>
    </location>
</feature>
<evidence type="ECO:0000259" key="2">
    <source>
        <dbReference type="Pfam" id="PF12849"/>
    </source>
</evidence>
<dbReference type="Proteomes" id="UP000321379">
    <property type="component" value="Unassembled WGS sequence"/>
</dbReference>
<protein>
    <recommendedName>
        <fullName evidence="2">PBP domain-containing protein</fullName>
    </recommendedName>
</protein>
<organism evidence="3 4">
    <name type="scientific">Lacisediminihabitans profunda</name>
    <dbReference type="NCBI Taxonomy" id="2594790"/>
    <lineage>
        <taxon>Bacteria</taxon>
        <taxon>Bacillati</taxon>
        <taxon>Actinomycetota</taxon>
        <taxon>Actinomycetes</taxon>
        <taxon>Micrococcales</taxon>
        <taxon>Microbacteriaceae</taxon>
        <taxon>Lacisediminihabitans</taxon>
    </lineage>
</organism>